<feature type="compositionally biased region" description="Basic residues" evidence="8">
    <location>
        <begin position="1675"/>
        <end position="1705"/>
    </location>
</feature>
<feature type="region of interest" description="Disordered" evidence="8">
    <location>
        <begin position="1410"/>
        <end position="1435"/>
    </location>
</feature>
<dbReference type="PROSITE" id="PS00972">
    <property type="entry name" value="USP_1"/>
    <property type="match status" value="1"/>
</dbReference>
<feature type="domain" description="DUSP" evidence="10">
    <location>
        <begin position="786"/>
        <end position="910"/>
    </location>
</feature>
<dbReference type="SUPFAM" id="SSF143791">
    <property type="entry name" value="DUSP-like"/>
    <property type="match status" value="1"/>
</dbReference>
<feature type="region of interest" description="Disordered" evidence="8">
    <location>
        <begin position="2104"/>
        <end position="2137"/>
    </location>
</feature>
<dbReference type="EC" id="3.4.19.12" evidence="3"/>
<feature type="compositionally biased region" description="Low complexity" evidence="8">
    <location>
        <begin position="506"/>
        <end position="519"/>
    </location>
</feature>
<dbReference type="OrthoDB" id="952271at2759"/>
<feature type="compositionally biased region" description="Polar residues" evidence="8">
    <location>
        <begin position="1101"/>
        <end position="1115"/>
    </location>
</feature>
<evidence type="ECO:0000256" key="6">
    <source>
        <dbReference type="ARBA" id="ARBA00022801"/>
    </source>
</evidence>
<dbReference type="InterPro" id="IPR006615">
    <property type="entry name" value="Pept_C19_DUSP"/>
</dbReference>
<sequence>MDPESVAFQPREEFWRFQSEMLRVQQNQAELSDRVCRLERKQDDDSRLKNVWGTSSPFPSVLGGTPQQVPLQQPLAEHFANFDGHSSNLIGSLQLDGEDEPRRLGTTSRANSVRFDETANHGHWAHASRSSLDLIARTGSGMGGHLLSERSYSHKSDGRQSSAGHSVYSANSGRANSLTGLGPTTPVEAPGLAPGLFILGSVPAIIRCWLNTDFKHDTLLYAAVCSGSYTSHMNIQLVKHLGFLDQIHESNDGSRKIRLPVYLPEAVPVTGSSRPNSPAPQLPSVSVEFTVVGGCHEASHSKAIQIFIGSDVLRAHNADILFSANQLTLYDDGGSKLQVPLVRPEDDRTFKPLFTYSQAHTAVDTRSMADKSMSESSKPEMASGHSATISAPESPSTAGKLNDAHTTGSSDEDGSNGRRSLEQRPHLGLSTSIRAEQKGAQDVSPVSATLRPSASPALLSNWRRDTQEKTNTGFLDWANVGKTSSSAPSHQRRDTGIKVLKPMRASTRTVPTSTSPPVSGQSRFFDDGKRRGEGESMTADSATPQLKTAVSGDKPKDSAPTLPKTRTANPVAANLTAFALFAAIALTPPLLDLVPVAVNLPSPASVLELPLLHGRLPSVTTASTKKRKTASSAQSPQPQPQPEERADAQSPNAAASPQTQRIHSSTSPPRYLPPHLHDEVLDAGPSSPSEAYSHLTLESGDAMTADSEHSDPQQQKRPPPRASSPAKRLHSDMDDADMDLDAPAARTNSDQSSPRATKPLSAATSQRSARAMSVEMADAPSAADVPSLDEQVKMVLAMTQADLEDRQEGYVISEKWLARVWARTSENINNPERFSKEATQGPIGPVDNAELVDPDSPSGDVTDQHGDDFIALRKGSQMHQDFEVLPVKAWELVVSWYGLKEGCPIIRRHVQNTVPDKSSENLEWELFPPVLTVRKVRKALSTAPENARLAEKIVASRSDNFLAFLETAKKAASIDLSNKVRVWRIVNSAASDEPQPQQQPVGMLTPDASPRNGSPVHPSSTRPPLAMDVASFNGLTYGSEREIVTGKDEKANADFNESLTLAGAGLTQDQVVVLEEHDDKGEYISDTVKIKNKVGVHKDLQSNPNSGRSTPTGRSLTRGKRRDGKVRGHVGLTNLGNTCYMNSALQCLRSVKELSLYFLSNKWKQEINTDNPIGHKGAIAKSYAGVLGNIYDIGTASSVSPKAFKQALGKANGLFSGYGQQDSQEFLSWLVDALHEDLNRIYVKPYRENPDSDDNTINDPEAMKQLGETYRSNHRARNDSVATDLFSGFYKNTMVCPECNKVSITFDPYSQLTLQLPIEQSWTHTITYVPVQGKAYQLEVDIDKNATIKALKEYVAKRFGTSASRLMASEVYSHKFYRHLDDKTTISESSITTRDDIFFYELDNTPTNWPAPQKKGSKYKAMTSGSSDEDIPSSVSPAHDRIMVPVFNRGPSANSYRGQSFSMALTPFFIVLTREEAKDYDTILQKVLAKVAQMTTRPILTELSGGSSVSSRVGSDAVLTTEEDAAPNGDPRVKDESIEGEDMVEVTMTDSADHSGTPEMLRPGAAIHPEFRQLFEMKHTRKGTEFVTTGWSTVDHSRALESITKRIRVAPSRADSEQSSVGTEGSGSGSSSEEDGETPQSAVDAADAIEAANVSSDEEMQSIETEPTAFSRGGRQGKKKSKKQRKQERKMERKHKNNKNFKKKAKDLDQPAYPEDPDDENDQSLIRLGEALVLEWTPEAFEGLFGATSPDDPRGTDAMKNIDMFEDPELREKKAKRKARKQHGITLDECFMETSKSEVLSEDNAWFCSRCKTLRRATKTLEIWTVPDILIIHLKRFSGHRSFRDKIEELIDFPVEGLDLSGKVGFPENKDLTYDLFAVDNHYGGLGGGHYTATAQNFFDKQWYNYNDSMVSKCGSGEKAVTSSAYLLFYRRRAPDPLGPPSLQQLVNNSNPGSEDDNDSEHDNRSRSPAAGNGLRLGDSSRNGSSSVGAAAAGAGALRGGGSALSIVANRPGSAAGVATLDDEDDTLPPYNDEGYGGDEDDSFSGVGTYAQLNNWDDQPVWSFDGLKNSSLQEDDVASDMVNLGSGGADDLNNRMLEDFGDEYHAGATTPTDEGIHPLLGGEDGDDPVAEIHVPTA</sequence>
<dbReference type="Pfam" id="PF06337">
    <property type="entry name" value="DUSP"/>
    <property type="match status" value="1"/>
</dbReference>
<dbReference type="CDD" id="cd17039">
    <property type="entry name" value="Ubl_ubiquitin_like"/>
    <property type="match status" value="1"/>
</dbReference>
<evidence type="ECO:0000313" key="12">
    <source>
        <dbReference type="Proteomes" id="UP000799771"/>
    </source>
</evidence>
<dbReference type="GeneID" id="54411228"/>
<keyword evidence="12" id="KW-1185">Reference proteome</keyword>
<evidence type="ECO:0000256" key="1">
    <source>
        <dbReference type="ARBA" id="ARBA00000707"/>
    </source>
</evidence>
<feature type="compositionally biased region" description="Low complexity" evidence="8">
    <location>
        <begin position="1504"/>
        <end position="1515"/>
    </location>
</feature>
<feature type="compositionally biased region" description="Low complexity" evidence="8">
    <location>
        <begin position="1974"/>
        <end position="1989"/>
    </location>
</feature>
<dbReference type="GO" id="GO:0006508">
    <property type="term" value="P:proteolysis"/>
    <property type="evidence" value="ECO:0007669"/>
    <property type="project" value="UniProtKB-KW"/>
</dbReference>
<dbReference type="Gene3D" id="3.30.2230.10">
    <property type="entry name" value="DUSP-like"/>
    <property type="match status" value="1"/>
</dbReference>
<dbReference type="SUPFAM" id="SSF54001">
    <property type="entry name" value="Cysteine proteinases"/>
    <property type="match status" value="1"/>
</dbReference>
<feature type="region of interest" description="Disordered" evidence="8">
    <location>
        <begin position="621"/>
        <end position="771"/>
    </location>
</feature>
<keyword evidence="6" id="KW-0378">Hydrolase</keyword>
<dbReference type="PROSITE" id="PS50235">
    <property type="entry name" value="USP_3"/>
    <property type="match status" value="1"/>
</dbReference>
<feature type="region of interest" description="Disordered" evidence="8">
    <location>
        <begin position="146"/>
        <end position="170"/>
    </location>
</feature>
<dbReference type="PROSITE" id="PS00973">
    <property type="entry name" value="USP_2"/>
    <property type="match status" value="1"/>
</dbReference>
<evidence type="ECO:0000256" key="7">
    <source>
        <dbReference type="ARBA" id="ARBA00022807"/>
    </source>
</evidence>
<dbReference type="GO" id="GO:0016579">
    <property type="term" value="P:protein deubiquitination"/>
    <property type="evidence" value="ECO:0007669"/>
    <property type="project" value="InterPro"/>
</dbReference>
<feature type="region of interest" description="Disordered" evidence="8">
    <location>
        <begin position="1606"/>
        <end position="1722"/>
    </location>
</feature>
<evidence type="ECO:0000256" key="2">
    <source>
        <dbReference type="ARBA" id="ARBA00009085"/>
    </source>
</evidence>
<protein>
    <recommendedName>
        <fullName evidence="3">ubiquitinyl hydrolase 1</fullName>
        <ecNumber evidence="3">3.4.19.12</ecNumber>
    </recommendedName>
</protein>
<evidence type="ECO:0000256" key="5">
    <source>
        <dbReference type="ARBA" id="ARBA00022786"/>
    </source>
</evidence>
<dbReference type="RefSeq" id="XP_033520581.1">
    <property type="nucleotide sequence ID" value="XM_033670796.1"/>
</dbReference>
<feature type="region of interest" description="Disordered" evidence="8">
    <location>
        <begin position="1938"/>
        <end position="1989"/>
    </location>
</feature>
<feature type="region of interest" description="Disordered" evidence="8">
    <location>
        <begin position="1503"/>
        <end position="1536"/>
    </location>
</feature>
<dbReference type="InterPro" id="IPR038765">
    <property type="entry name" value="Papain-like_cys_pep_sf"/>
</dbReference>
<feature type="compositionally biased region" description="Basic residues" evidence="8">
    <location>
        <begin position="1117"/>
        <end position="1126"/>
    </location>
</feature>
<dbReference type="CDD" id="cd02257">
    <property type="entry name" value="Peptidase_C19"/>
    <property type="match status" value="1"/>
</dbReference>
<evidence type="ECO:0000259" key="10">
    <source>
        <dbReference type="PROSITE" id="PS51283"/>
    </source>
</evidence>
<feature type="compositionally biased region" description="Polar residues" evidence="8">
    <location>
        <begin position="990"/>
        <end position="1000"/>
    </location>
</feature>
<organism evidence="11 12">
    <name type="scientific">Dothidotthia symphoricarpi CBS 119687</name>
    <dbReference type="NCBI Taxonomy" id="1392245"/>
    <lineage>
        <taxon>Eukaryota</taxon>
        <taxon>Fungi</taxon>
        <taxon>Dikarya</taxon>
        <taxon>Ascomycota</taxon>
        <taxon>Pezizomycotina</taxon>
        <taxon>Dothideomycetes</taxon>
        <taxon>Pleosporomycetidae</taxon>
        <taxon>Pleosporales</taxon>
        <taxon>Dothidotthiaceae</taxon>
        <taxon>Dothidotthia</taxon>
    </lineage>
</organism>
<dbReference type="InterPro" id="IPR050185">
    <property type="entry name" value="Ub_carboxyl-term_hydrolase"/>
</dbReference>
<keyword evidence="5" id="KW-0833">Ubl conjugation pathway</keyword>
<feature type="compositionally biased region" description="Polar residues" evidence="8">
    <location>
        <begin position="385"/>
        <end position="409"/>
    </location>
</feature>
<feature type="region of interest" description="Disordered" evidence="8">
    <location>
        <begin position="505"/>
        <end position="566"/>
    </location>
</feature>
<feature type="region of interest" description="Disordered" evidence="8">
    <location>
        <begin position="365"/>
        <end position="463"/>
    </location>
</feature>
<feature type="region of interest" description="Disordered" evidence="8">
    <location>
        <begin position="1097"/>
        <end position="1126"/>
    </location>
</feature>
<dbReference type="InterPro" id="IPR035927">
    <property type="entry name" value="DUSP-like_sf"/>
</dbReference>
<dbReference type="PANTHER" id="PTHR21646:SF24">
    <property type="entry name" value="UBIQUITIN CARBOXYL-TERMINAL HYDROLASE"/>
    <property type="match status" value="1"/>
</dbReference>
<reference evidence="11" key="1">
    <citation type="journal article" date="2020" name="Stud. Mycol.">
        <title>101 Dothideomycetes genomes: a test case for predicting lifestyles and emergence of pathogens.</title>
        <authorList>
            <person name="Haridas S."/>
            <person name="Albert R."/>
            <person name="Binder M."/>
            <person name="Bloem J."/>
            <person name="Labutti K."/>
            <person name="Salamov A."/>
            <person name="Andreopoulos B."/>
            <person name="Baker S."/>
            <person name="Barry K."/>
            <person name="Bills G."/>
            <person name="Bluhm B."/>
            <person name="Cannon C."/>
            <person name="Castanera R."/>
            <person name="Culley D."/>
            <person name="Daum C."/>
            <person name="Ezra D."/>
            <person name="Gonzalez J."/>
            <person name="Henrissat B."/>
            <person name="Kuo A."/>
            <person name="Liang C."/>
            <person name="Lipzen A."/>
            <person name="Lutzoni F."/>
            <person name="Magnuson J."/>
            <person name="Mondo S."/>
            <person name="Nolan M."/>
            <person name="Ohm R."/>
            <person name="Pangilinan J."/>
            <person name="Park H.-J."/>
            <person name="Ramirez L."/>
            <person name="Alfaro M."/>
            <person name="Sun H."/>
            <person name="Tritt A."/>
            <person name="Yoshinaga Y."/>
            <person name="Zwiers L.-H."/>
            <person name="Turgeon B."/>
            <person name="Goodwin S."/>
            <person name="Spatafora J."/>
            <person name="Crous P."/>
            <person name="Grigoriev I."/>
        </authorList>
    </citation>
    <scope>NUCLEOTIDE SEQUENCE</scope>
    <source>
        <strain evidence="11">CBS 119687</strain>
    </source>
</reference>
<comment type="catalytic activity">
    <reaction evidence="1">
        <text>Thiol-dependent hydrolysis of ester, thioester, amide, peptide and isopeptide bonds formed by the C-terminal Gly of ubiquitin (a 76-residue protein attached to proteins as an intracellular targeting signal).</text>
        <dbReference type="EC" id="3.4.19.12"/>
    </reaction>
</comment>
<dbReference type="GO" id="GO:0004843">
    <property type="term" value="F:cysteine-type deubiquitinase activity"/>
    <property type="evidence" value="ECO:0007669"/>
    <property type="project" value="UniProtKB-EC"/>
</dbReference>
<evidence type="ECO:0000256" key="4">
    <source>
        <dbReference type="ARBA" id="ARBA00022670"/>
    </source>
</evidence>
<dbReference type="PANTHER" id="PTHR21646">
    <property type="entry name" value="UBIQUITIN CARBOXYL-TERMINAL HYDROLASE"/>
    <property type="match status" value="1"/>
</dbReference>
<keyword evidence="4" id="KW-0645">Protease</keyword>
<dbReference type="InterPro" id="IPR018200">
    <property type="entry name" value="USP_CS"/>
</dbReference>
<dbReference type="PROSITE" id="PS51283">
    <property type="entry name" value="DUSP"/>
    <property type="match status" value="1"/>
</dbReference>
<evidence type="ECO:0000256" key="3">
    <source>
        <dbReference type="ARBA" id="ARBA00012759"/>
    </source>
</evidence>
<evidence type="ECO:0000259" key="9">
    <source>
        <dbReference type="PROSITE" id="PS50235"/>
    </source>
</evidence>
<dbReference type="InterPro" id="IPR001394">
    <property type="entry name" value="Peptidase_C19_UCH"/>
</dbReference>
<feature type="compositionally biased region" description="Polar residues" evidence="8">
    <location>
        <begin position="649"/>
        <end position="668"/>
    </location>
</feature>
<feature type="domain" description="USP" evidence="9">
    <location>
        <begin position="1130"/>
        <end position="1933"/>
    </location>
</feature>
<dbReference type="Pfam" id="PF00443">
    <property type="entry name" value="UCH"/>
    <property type="match status" value="1"/>
</dbReference>
<feature type="compositionally biased region" description="Polar residues" evidence="8">
    <location>
        <begin position="1942"/>
        <end position="1953"/>
    </location>
</feature>
<dbReference type="Gene3D" id="3.90.70.10">
    <property type="entry name" value="Cysteine proteinases"/>
    <property type="match status" value="2"/>
</dbReference>
<gene>
    <name evidence="11" type="ORF">P153DRAFT_388935</name>
</gene>
<feature type="compositionally biased region" description="Polar residues" evidence="8">
    <location>
        <begin position="538"/>
        <end position="548"/>
    </location>
</feature>
<name>A0A6A6A2U9_9PLEO</name>
<feature type="compositionally biased region" description="Polar residues" evidence="8">
    <location>
        <begin position="746"/>
        <end position="755"/>
    </location>
</feature>
<feature type="compositionally biased region" description="Basic and acidic residues" evidence="8">
    <location>
        <begin position="147"/>
        <end position="158"/>
    </location>
</feature>
<feature type="compositionally biased region" description="Basic and acidic residues" evidence="8">
    <location>
        <begin position="415"/>
        <end position="425"/>
    </location>
</feature>
<feature type="region of interest" description="Disordered" evidence="8">
    <location>
        <begin position="990"/>
        <end position="1024"/>
    </location>
</feature>
<dbReference type="InterPro" id="IPR028889">
    <property type="entry name" value="USP"/>
</dbReference>
<evidence type="ECO:0000313" key="11">
    <source>
        <dbReference type="EMBL" id="KAF2126189.1"/>
    </source>
</evidence>
<feature type="region of interest" description="Disordered" evidence="8">
    <location>
        <begin position="831"/>
        <end position="860"/>
    </location>
</feature>
<proteinExistence type="inferred from homology"/>
<feature type="compositionally biased region" description="Basic and acidic residues" evidence="8">
    <location>
        <begin position="524"/>
        <end position="534"/>
    </location>
</feature>
<keyword evidence="7" id="KW-0788">Thiol protease</keyword>
<feature type="compositionally biased region" description="Polar residues" evidence="8">
    <location>
        <begin position="159"/>
        <end position="170"/>
    </location>
</feature>
<feature type="compositionally biased region" description="Low complexity" evidence="8">
    <location>
        <begin position="1642"/>
        <end position="1652"/>
    </location>
</feature>
<dbReference type="EMBL" id="ML977514">
    <property type="protein sequence ID" value="KAF2126189.1"/>
    <property type="molecule type" value="Genomic_DNA"/>
</dbReference>
<dbReference type="SMART" id="SM00695">
    <property type="entry name" value="DUSP"/>
    <property type="match status" value="1"/>
</dbReference>
<accession>A0A6A6A2U9</accession>
<dbReference type="Proteomes" id="UP000799771">
    <property type="component" value="Unassembled WGS sequence"/>
</dbReference>
<comment type="similarity">
    <text evidence="2">Belongs to the peptidase C19 family.</text>
</comment>
<evidence type="ECO:0000256" key="8">
    <source>
        <dbReference type="SAM" id="MobiDB-lite"/>
    </source>
</evidence>